<evidence type="ECO:0000313" key="8">
    <source>
        <dbReference type="EMBL" id="SVB31288.1"/>
    </source>
</evidence>
<dbReference type="InterPro" id="IPR050189">
    <property type="entry name" value="MFS_Efflux_Transporters"/>
</dbReference>
<feature type="transmembrane region" description="Helical" evidence="6">
    <location>
        <begin position="20"/>
        <end position="44"/>
    </location>
</feature>
<dbReference type="PANTHER" id="PTHR43124">
    <property type="entry name" value="PURINE EFFLUX PUMP PBUE"/>
    <property type="match status" value="1"/>
</dbReference>
<dbReference type="GO" id="GO:0022857">
    <property type="term" value="F:transmembrane transporter activity"/>
    <property type="evidence" value="ECO:0007669"/>
    <property type="project" value="InterPro"/>
</dbReference>
<dbReference type="PROSITE" id="PS50850">
    <property type="entry name" value="MFS"/>
    <property type="match status" value="1"/>
</dbReference>
<dbReference type="EMBL" id="UINC01036787">
    <property type="protein sequence ID" value="SVB31288.1"/>
    <property type="molecule type" value="Genomic_DNA"/>
</dbReference>
<feature type="transmembrane region" description="Helical" evidence="6">
    <location>
        <begin position="84"/>
        <end position="103"/>
    </location>
</feature>
<feature type="transmembrane region" description="Helical" evidence="6">
    <location>
        <begin position="143"/>
        <end position="162"/>
    </location>
</feature>
<dbReference type="Pfam" id="PF07690">
    <property type="entry name" value="MFS_1"/>
    <property type="match status" value="1"/>
</dbReference>
<feature type="transmembrane region" description="Helical" evidence="6">
    <location>
        <begin position="384"/>
        <end position="405"/>
    </location>
</feature>
<dbReference type="AlphaFoldDB" id="A0A382CYN5"/>
<feature type="transmembrane region" description="Helical" evidence="6">
    <location>
        <begin position="288"/>
        <end position="308"/>
    </location>
</feature>
<evidence type="ECO:0000256" key="6">
    <source>
        <dbReference type="SAM" id="Phobius"/>
    </source>
</evidence>
<evidence type="ECO:0000256" key="4">
    <source>
        <dbReference type="ARBA" id="ARBA00022989"/>
    </source>
</evidence>
<evidence type="ECO:0000256" key="3">
    <source>
        <dbReference type="ARBA" id="ARBA00022692"/>
    </source>
</evidence>
<feature type="transmembrane region" description="Helical" evidence="6">
    <location>
        <begin position="350"/>
        <end position="372"/>
    </location>
</feature>
<comment type="subcellular location">
    <subcellularLocation>
        <location evidence="1">Cell membrane</location>
        <topology evidence="1">Multi-pass membrane protein</topology>
    </subcellularLocation>
</comment>
<dbReference type="InterPro" id="IPR036259">
    <property type="entry name" value="MFS_trans_sf"/>
</dbReference>
<dbReference type="Gene3D" id="1.20.1250.20">
    <property type="entry name" value="MFS general substrate transporter like domains"/>
    <property type="match status" value="1"/>
</dbReference>
<reference evidence="8" key="1">
    <citation type="submission" date="2018-05" db="EMBL/GenBank/DDBJ databases">
        <authorList>
            <person name="Lanie J.A."/>
            <person name="Ng W.-L."/>
            <person name="Kazmierczak K.M."/>
            <person name="Andrzejewski T.M."/>
            <person name="Davidsen T.M."/>
            <person name="Wayne K.J."/>
            <person name="Tettelin H."/>
            <person name="Glass J.I."/>
            <person name="Rusch D."/>
            <person name="Podicherti R."/>
            <person name="Tsui H.-C.T."/>
            <person name="Winkler M.E."/>
        </authorList>
    </citation>
    <scope>NUCLEOTIDE SEQUENCE</scope>
</reference>
<dbReference type="InterPro" id="IPR011701">
    <property type="entry name" value="MFS"/>
</dbReference>
<keyword evidence="3 6" id="KW-0812">Transmembrane</keyword>
<name>A0A382CYN5_9ZZZZ</name>
<organism evidence="8">
    <name type="scientific">marine metagenome</name>
    <dbReference type="NCBI Taxonomy" id="408172"/>
    <lineage>
        <taxon>unclassified sequences</taxon>
        <taxon>metagenomes</taxon>
        <taxon>ecological metagenomes</taxon>
    </lineage>
</organism>
<feature type="transmembrane region" description="Helical" evidence="6">
    <location>
        <begin position="56"/>
        <end position="75"/>
    </location>
</feature>
<evidence type="ECO:0000256" key="5">
    <source>
        <dbReference type="ARBA" id="ARBA00023136"/>
    </source>
</evidence>
<feature type="transmembrane region" description="Helical" evidence="6">
    <location>
        <begin position="256"/>
        <end position="276"/>
    </location>
</feature>
<evidence type="ECO:0000256" key="1">
    <source>
        <dbReference type="ARBA" id="ARBA00004651"/>
    </source>
</evidence>
<feature type="transmembrane region" description="Helical" evidence="6">
    <location>
        <begin position="231"/>
        <end position="250"/>
    </location>
</feature>
<proteinExistence type="predicted"/>
<keyword evidence="2" id="KW-1003">Cell membrane</keyword>
<feature type="transmembrane region" description="Helical" evidence="6">
    <location>
        <begin position="314"/>
        <end position="338"/>
    </location>
</feature>
<evidence type="ECO:0000259" key="7">
    <source>
        <dbReference type="PROSITE" id="PS50850"/>
    </source>
</evidence>
<feature type="domain" description="Major facilitator superfamily (MFS) profile" evidence="7">
    <location>
        <begin position="18"/>
        <end position="410"/>
    </location>
</feature>
<keyword evidence="5 6" id="KW-0472">Membrane</keyword>
<evidence type="ECO:0000256" key="2">
    <source>
        <dbReference type="ARBA" id="ARBA00022475"/>
    </source>
</evidence>
<accession>A0A382CYN5</accession>
<gene>
    <name evidence="8" type="ORF">METZ01_LOCUS184142</name>
</gene>
<dbReference type="SUPFAM" id="SSF103473">
    <property type="entry name" value="MFS general substrate transporter"/>
    <property type="match status" value="1"/>
</dbReference>
<dbReference type="GO" id="GO:0005886">
    <property type="term" value="C:plasma membrane"/>
    <property type="evidence" value="ECO:0007669"/>
    <property type="project" value="UniProtKB-SubCell"/>
</dbReference>
<dbReference type="InterPro" id="IPR020846">
    <property type="entry name" value="MFS_dom"/>
</dbReference>
<feature type="transmembrane region" description="Helical" evidence="6">
    <location>
        <begin position="174"/>
        <end position="193"/>
    </location>
</feature>
<protein>
    <recommendedName>
        <fullName evidence="7">Major facilitator superfamily (MFS) profile domain-containing protein</fullName>
    </recommendedName>
</protein>
<feature type="transmembrane region" description="Helical" evidence="6">
    <location>
        <begin position="109"/>
        <end position="131"/>
    </location>
</feature>
<keyword evidence="4 6" id="KW-1133">Transmembrane helix</keyword>
<dbReference type="PANTHER" id="PTHR43124:SF3">
    <property type="entry name" value="CHLORAMPHENICOL EFFLUX PUMP RV0191"/>
    <property type="match status" value="1"/>
</dbReference>
<sequence length="418" mass="45574">MKHTKSEPALSNKSAVKIIFWTCVAEVLLMQGIFTFSSMLPFFFTEWHLDSVDAGWISGIYYGAYMVSVVILVSITDWIDAKKIYIGGALITCLSCIGFAFFAEGYWTAMLFRTMGGIGLAGTYMPGLKALTDRLTGKSRVRATSFYTSSFGIGSALSFLIGGYTQDWFSWETAFWFAGMCALLAILIVWITLDNRPNKDGVLSGLRSLDFRPVLRNPRAMGWIACYSTHNYELFAFRSWIVAYLAFALSGEDIGYIQPSLIVFFGVLLGMPTSVIGNELSMRFGRPLIVNSIMGLSAVLAFVVGNSIGITAPILIAIVLVYGCFVTGESASITTGAIESAAEESRGVTLAVHSSIGFIGSFLGPVGFGIVLNAFGGHNSEHAWFWAFASTGIILLIGPLLNFYLRNYKLDISEDIKS</sequence>